<name>A0A2Z3HFK0_9BACT</name>
<dbReference type="GO" id="GO:0003676">
    <property type="term" value="F:nucleic acid binding"/>
    <property type="evidence" value="ECO:0007669"/>
    <property type="project" value="InterPro"/>
</dbReference>
<protein>
    <submittedName>
        <fullName evidence="2">Ribonuclease H</fullName>
    </submittedName>
</protein>
<dbReference type="EMBL" id="CP025958">
    <property type="protein sequence ID" value="AWM41745.1"/>
    <property type="molecule type" value="Genomic_DNA"/>
</dbReference>
<dbReference type="KEGG" id="gog:C1280_35275"/>
<accession>A0A2Z3HFK0</accession>
<evidence type="ECO:0000259" key="1">
    <source>
        <dbReference type="Pfam" id="PF13456"/>
    </source>
</evidence>
<dbReference type="Pfam" id="PF13456">
    <property type="entry name" value="RVT_3"/>
    <property type="match status" value="1"/>
</dbReference>
<dbReference type="Proteomes" id="UP000245802">
    <property type="component" value="Chromosome"/>
</dbReference>
<reference evidence="2 3" key="1">
    <citation type="submission" date="2018-01" db="EMBL/GenBank/DDBJ databases">
        <title>G. obscuriglobus.</title>
        <authorList>
            <person name="Franke J."/>
            <person name="Blomberg W."/>
            <person name="Selmecki A."/>
        </authorList>
    </citation>
    <scope>NUCLEOTIDE SEQUENCE [LARGE SCALE GENOMIC DNA]</scope>
    <source>
        <strain evidence="2 3">DSM 5831</strain>
    </source>
</reference>
<sequence length="156" mass="16863">MITIFFDGLCEPFNPGGVACFGWIAQGLDAPLESLAGCGVIGAGARMTNNFAEWVACGKGIGALVALGIRPDGITILGDSQLVINQLTGDWECRDERLRECRDRCLEYLTTLGCRWKAVWVPREQNTHADLLSQAAYVGRTGKPVPVRPKRVKGGT</sequence>
<evidence type="ECO:0000313" key="3">
    <source>
        <dbReference type="Proteomes" id="UP000245802"/>
    </source>
</evidence>
<dbReference type="PANTHER" id="PTHR48475:SF1">
    <property type="entry name" value="RNASE H TYPE-1 DOMAIN-CONTAINING PROTEIN"/>
    <property type="match status" value="1"/>
</dbReference>
<organism evidence="2 3">
    <name type="scientific">Gemmata obscuriglobus</name>
    <dbReference type="NCBI Taxonomy" id="114"/>
    <lineage>
        <taxon>Bacteria</taxon>
        <taxon>Pseudomonadati</taxon>
        <taxon>Planctomycetota</taxon>
        <taxon>Planctomycetia</taxon>
        <taxon>Gemmatales</taxon>
        <taxon>Gemmataceae</taxon>
        <taxon>Gemmata</taxon>
    </lineage>
</organism>
<dbReference type="InterPro" id="IPR036397">
    <property type="entry name" value="RNaseH_sf"/>
</dbReference>
<dbReference type="CDD" id="cd09279">
    <property type="entry name" value="RNase_HI_like"/>
    <property type="match status" value="1"/>
</dbReference>
<dbReference type="InterPro" id="IPR002156">
    <property type="entry name" value="RNaseH_domain"/>
</dbReference>
<dbReference type="AlphaFoldDB" id="A0A2Z3HFK0"/>
<keyword evidence="3" id="KW-1185">Reference proteome</keyword>
<dbReference type="Gene3D" id="3.30.420.10">
    <property type="entry name" value="Ribonuclease H-like superfamily/Ribonuclease H"/>
    <property type="match status" value="1"/>
</dbReference>
<dbReference type="SUPFAM" id="SSF53098">
    <property type="entry name" value="Ribonuclease H-like"/>
    <property type="match status" value="1"/>
</dbReference>
<proteinExistence type="predicted"/>
<dbReference type="OrthoDB" id="7845843at2"/>
<feature type="domain" description="RNase H type-1" evidence="1">
    <location>
        <begin position="41"/>
        <end position="136"/>
    </location>
</feature>
<gene>
    <name evidence="2" type="ORF">C1280_35275</name>
</gene>
<dbReference type="InterPro" id="IPR012337">
    <property type="entry name" value="RNaseH-like_sf"/>
</dbReference>
<dbReference type="PANTHER" id="PTHR48475">
    <property type="entry name" value="RIBONUCLEASE H"/>
    <property type="match status" value="1"/>
</dbReference>
<dbReference type="RefSeq" id="WP_010043558.1">
    <property type="nucleotide sequence ID" value="NZ_CP025958.1"/>
</dbReference>
<dbReference type="GO" id="GO:0004523">
    <property type="term" value="F:RNA-DNA hybrid ribonuclease activity"/>
    <property type="evidence" value="ECO:0007669"/>
    <property type="project" value="InterPro"/>
</dbReference>
<evidence type="ECO:0000313" key="2">
    <source>
        <dbReference type="EMBL" id="AWM41745.1"/>
    </source>
</evidence>